<feature type="domain" description="DUF11" evidence="3">
    <location>
        <begin position="72"/>
        <end position="169"/>
    </location>
</feature>
<accession>A0A1G5VJT2</accession>
<dbReference type="RefSeq" id="WP_149731308.1">
    <property type="nucleotide sequence ID" value="NZ_FMXB01000004.1"/>
</dbReference>
<name>A0A1G5VJT2_9EURY</name>
<keyword evidence="2" id="KW-0472">Membrane</keyword>
<sequence length="229" mass="24697">MDINSTLGIFLLILALSLTLGAVSAEEVEIDDNQELLSIDSQEDSIALAESNIPTEDDYSADVGVEVTKVSETEDSSRWLIFAYNNGTDIAVNAWVTIKLSDNLRYYDSYAFTGEFDSEYGIWYIGDLDSSDSTGLFINVMPIASGQQYYYIGAEIMSETFDPDLSNNNVLIEWGSKNGTSGNDTGNHSQSDSSAKAISQSLPAAGNPVAVALFAVLTLIGIGGKRKKL</sequence>
<evidence type="ECO:0000256" key="2">
    <source>
        <dbReference type="SAM" id="Phobius"/>
    </source>
</evidence>
<dbReference type="EMBL" id="FMXB01000004">
    <property type="protein sequence ID" value="SDA46181.1"/>
    <property type="molecule type" value="Genomic_DNA"/>
</dbReference>
<dbReference type="Pfam" id="PF01345">
    <property type="entry name" value="DUF11"/>
    <property type="match status" value="1"/>
</dbReference>
<feature type="compositionally biased region" description="Polar residues" evidence="1">
    <location>
        <begin position="177"/>
        <end position="196"/>
    </location>
</feature>
<evidence type="ECO:0000313" key="5">
    <source>
        <dbReference type="Proteomes" id="UP000323439"/>
    </source>
</evidence>
<keyword evidence="5" id="KW-1185">Reference proteome</keyword>
<feature type="region of interest" description="Disordered" evidence="1">
    <location>
        <begin position="176"/>
        <end position="196"/>
    </location>
</feature>
<dbReference type="InterPro" id="IPR001434">
    <property type="entry name" value="OmcB-like_DUF11"/>
</dbReference>
<keyword evidence="2" id="KW-0812">Transmembrane</keyword>
<dbReference type="Proteomes" id="UP000323439">
    <property type="component" value="Unassembled WGS sequence"/>
</dbReference>
<keyword evidence="2" id="KW-1133">Transmembrane helix</keyword>
<evidence type="ECO:0000313" key="4">
    <source>
        <dbReference type="EMBL" id="SDA46181.1"/>
    </source>
</evidence>
<gene>
    <name evidence="4" type="ORF">SAMN02910315_00690</name>
</gene>
<organism evidence="4 5">
    <name type="scientific">Methanobrevibacter millerae</name>
    <dbReference type="NCBI Taxonomy" id="230361"/>
    <lineage>
        <taxon>Archaea</taxon>
        <taxon>Methanobacteriati</taxon>
        <taxon>Methanobacteriota</taxon>
        <taxon>Methanomada group</taxon>
        <taxon>Methanobacteria</taxon>
        <taxon>Methanobacteriales</taxon>
        <taxon>Methanobacteriaceae</taxon>
        <taxon>Methanobrevibacter</taxon>
    </lineage>
</organism>
<protein>
    <recommendedName>
        <fullName evidence="3">DUF11 domain-containing protein</fullName>
    </recommendedName>
</protein>
<proteinExistence type="predicted"/>
<evidence type="ECO:0000256" key="1">
    <source>
        <dbReference type="SAM" id="MobiDB-lite"/>
    </source>
</evidence>
<feature type="transmembrane region" description="Helical" evidence="2">
    <location>
        <begin position="205"/>
        <end position="224"/>
    </location>
</feature>
<dbReference type="AlphaFoldDB" id="A0A1G5VJT2"/>
<evidence type="ECO:0000259" key="3">
    <source>
        <dbReference type="Pfam" id="PF01345"/>
    </source>
</evidence>
<reference evidence="4 5" key="1">
    <citation type="submission" date="2016-10" db="EMBL/GenBank/DDBJ databases">
        <authorList>
            <person name="Varghese N."/>
            <person name="Submissions S."/>
        </authorList>
    </citation>
    <scope>NUCLEOTIDE SEQUENCE [LARGE SCALE GENOMIC DNA]</scope>
    <source>
        <strain evidence="4 5">DSM 16643</strain>
    </source>
</reference>